<keyword evidence="4 5" id="KW-0067">ATP-binding</keyword>
<dbReference type="GO" id="GO:0004674">
    <property type="term" value="F:protein serine/threonine kinase activity"/>
    <property type="evidence" value="ECO:0007669"/>
    <property type="project" value="UniProtKB-KW"/>
</dbReference>
<organism evidence="7 8">
    <name type="scientific">Paenibacillus lignilyticus</name>
    <dbReference type="NCBI Taxonomy" id="1172615"/>
    <lineage>
        <taxon>Bacteria</taxon>
        <taxon>Bacillati</taxon>
        <taxon>Bacillota</taxon>
        <taxon>Bacilli</taxon>
        <taxon>Bacillales</taxon>
        <taxon>Paenibacillaceae</taxon>
        <taxon>Paenibacillus</taxon>
    </lineage>
</organism>
<dbReference type="PROSITE" id="PS00107">
    <property type="entry name" value="PROTEIN_KINASE_ATP"/>
    <property type="match status" value="1"/>
</dbReference>
<proteinExistence type="predicted"/>
<dbReference type="InterPro" id="IPR011009">
    <property type="entry name" value="Kinase-like_dom_sf"/>
</dbReference>
<sequence length="547" mass="60942">MSTANGKQELLKDGFMIGGRYRIAGLIGRGGMGEVYAAEDLRLHGKLRALKIASIHKLDGVDGAEEASLLMRLNHPHLPLIVDYFPLVEELGCEVVVMDYIDGITLQAYLASQGGVIRPADIVAIGSQLCDALHYLHSQHPPIIHRDLKPTNVMMDRGGFVRLIDFGIAREYKPGQAQDTVMLGTPGFSAPEQGGEYQSDARTDVFGLGALLYYLLSGGNRYGTNEGTGSSRRNVLPSHLPIKMSEIVYRMLDPNPVCRYSSMMEAKHALEVCLGDDLDASHHRIGQTVQLRKNRSQTIMIASLSSGAGATFITITLAHLLEQQGISCTAIEHPELEPEWHALLYTPGAQQRLRTISQQTWQGKYRTFHSPSKHIKWHALEEDSRLSSVDAEPTLKYRLLSESADSTVVLTDISGKWLTTYELTLELTACDALIFVVDPSPSKWTPQRLQAAERICFERSKTRLRTYWVANKDMPFRNRSEWLAAIPEKPLCSVPLLPADQLADLLWSGKWATSHKNWLSLLERAFQPILQEIVGVSRHIPSHPVIQ</sequence>
<dbReference type="InterPro" id="IPR017441">
    <property type="entry name" value="Protein_kinase_ATP_BS"/>
</dbReference>
<dbReference type="Pfam" id="PF00069">
    <property type="entry name" value="Pkinase"/>
    <property type="match status" value="1"/>
</dbReference>
<evidence type="ECO:0000313" key="7">
    <source>
        <dbReference type="EMBL" id="MBP3963385.1"/>
    </source>
</evidence>
<reference evidence="7 8" key="1">
    <citation type="submission" date="2021-04" db="EMBL/GenBank/DDBJ databases">
        <title>Paenibacillus sp. DLE-14 whole genome sequence.</title>
        <authorList>
            <person name="Ham Y.J."/>
        </authorList>
    </citation>
    <scope>NUCLEOTIDE SEQUENCE [LARGE SCALE GENOMIC DNA]</scope>
    <source>
        <strain evidence="7 8">DLE-14</strain>
    </source>
</reference>
<dbReference type="Proteomes" id="UP000673394">
    <property type="component" value="Unassembled WGS sequence"/>
</dbReference>
<dbReference type="Gene3D" id="1.10.510.10">
    <property type="entry name" value="Transferase(Phosphotransferase) domain 1"/>
    <property type="match status" value="1"/>
</dbReference>
<dbReference type="SUPFAM" id="SSF56112">
    <property type="entry name" value="Protein kinase-like (PK-like)"/>
    <property type="match status" value="1"/>
</dbReference>
<evidence type="ECO:0000256" key="2">
    <source>
        <dbReference type="ARBA" id="ARBA00022741"/>
    </source>
</evidence>
<keyword evidence="7" id="KW-0723">Serine/threonine-protein kinase</keyword>
<dbReference type="PROSITE" id="PS00108">
    <property type="entry name" value="PROTEIN_KINASE_ST"/>
    <property type="match status" value="1"/>
</dbReference>
<feature type="binding site" evidence="5">
    <location>
        <position position="51"/>
    </location>
    <ligand>
        <name>ATP</name>
        <dbReference type="ChEBI" id="CHEBI:30616"/>
    </ligand>
</feature>
<comment type="caution">
    <text evidence="7">The sequence shown here is derived from an EMBL/GenBank/DDBJ whole genome shotgun (WGS) entry which is preliminary data.</text>
</comment>
<keyword evidence="8" id="KW-1185">Reference proteome</keyword>
<evidence type="ECO:0000256" key="4">
    <source>
        <dbReference type="ARBA" id="ARBA00022840"/>
    </source>
</evidence>
<dbReference type="InterPro" id="IPR008271">
    <property type="entry name" value="Ser/Thr_kinase_AS"/>
</dbReference>
<protein>
    <submittedName>
        <fullName evidence="7">Serine/threonine protein kinase</fullName>
    </submittedName>
</protein>
<accession>A0ABS5CBP1</accession>
<dbReference type="PROSITE" id="PS50011">
    <property type="entry name" value="PROTEIN_KINASE_DOM"/>
    <property type="match status" value="1"/>
</dbReference>
<keyword evidence="2 5" id="KW-0547">Nucleotide-binding</keyword>
<evidence type="ECO:0000313" key="8">
    <source>
        <dbReference type="Proteomes" id="UP000673394"/>
    </source>
</evidence>
<feature type="domain" description="Protein kinase" evidence="6">
    <location>
        <begin position="21"/>
        <end position="271"/>
    </location>
</feature>
<dbReference type="SMART" id="SM00220">
    <property type="entry name" value="S_TKc"/>
    <property type="match status" value="1"/>
</dbReference>
<gene>
    <name evidence="7" type="ORF">I8J30_11780</name>
</gene>
<evidence type="ECO:0000256" key="1">
    <source>
        <dbReference type="ARBA" id="ARBA00022679"/>
    </source>
</evidence>
<dbReference type="SUPFAM" id="SSF52540">
    <property type="entry name" value="P-loop containing nucleoside triphosphate hydrolases"/>
    <property type="match status" value="1"/>
</dbReference>
<keyword evidence="1" id="KW-0808">Transferase</keyword>
<dbReference type="CDD" id="cd14014">
    <property type="entry name" value="STKc_PknB_like"/>
    <property type="match status" value="1"/>
</dbReference>
<name>A0ABS5CBP1_9BACL</name>
<evidence type="ECO:0000259" key="6">
    <source>
        <dbReference type="PROSITE" id="PS50011"/>
    </source>
</evidence>
<keyword evidence="3 7" id="KW-0418">Kinase</keyword>
<dbReference type="PANTHER" id="PTHR43289:SF34">
    <property type="entry name" value="SERINE_THREONINE-PROTEIN KINASE YBDM-RELATED"/>
    <property type="match status" value="1"/>
</dbReference>
<dbReference type="InterPro" id="IPR000719">
    <property type="entry name" value="Prot_kinase_dom"/>
</dbReference>
<evidence type="ECO:0000256" key="5">
    <source>
        <dbReference type="PROSITE-ProRule" id="PRU10141"/>
    </source>
</evidence>
<dbReference type="EMBL" id="JAGKSP010000003">
    <property type="protein sequence ID" value="MBP3963385.1"/>
    <property type="molecule type" value="Genomic_DNA"/>
</dbReference>
<dbReference type="PANTHER" id="PTHR43289">
    <property type="entry name" value="MITOGEN-ACTIVATED PROTEIN KINASE KINASE KINASE 20-RELATED"/>
    <property type="match status" value="1"/>
</dbReference>
<dbReference type="InterPro" id="IPR027417">
    <property type="entry name" value="P-loop_NTPase"/>
</dbReference>
<dbReference type="Gene3D" id="3.30.200.20">
    <property type="entry name" value="Phosphorylase Kinase, domain 1"/>
    <property type="match status" value="1"/>
</dbReference>
<evidence type="ECO:0000256" key="3">
    <source>
        <dbReference type="ARBA" id="ARBA00022777"/>
    </source>
</evidence>
<dbReference type="RefSeq" id="WP_210658410.1">
    <property type="nucleotide sequence ID" value="NZ_JAGKSP010000003.1"/>
</dbReference>